<keyword evidence="10" id="KW-1185">Reference proteome</keyword>
<protein>
    <recommendedName>
        <fullName evidence="8">SPARK domain-containing protein</fullName>
    </recommendedName>
</protein>
<evidence type="ECO:0000256" key="2">
    <source>
        <dbReference type="ARBA" id="ARBA00022741"/>
    </source>
</evidence>
<evidence type="ECO:0000313" key="10">
    <source>
        <dbReference type="Proteomes" id="UP001358586"/>
    </source>
</evidence>
<keyword evidence="6" id="KW-1133">Transmembrane helix</keyword>
<evidence type="ECO:0000313" key="9">
    <source>
        <dbReference type="EMBL" id="KAK5786382.1"/>
    </source>
</evidence>
<feature type="binding site" evidence="5">
    <location>
        <position position="344"/>
    </location>
    <ligand>
        <name>ATP</name>
        <dbReference type="ChEBI" id="CHEBI:30616"/>
    </ligand>
</feature>
<keyword evidence="2 5" id="KW-0547">Nucleotide-binding</keyword>
<dbReference type="InterPro" id="IPR017441">
    <property type="entry name" value="Protein_kinase_ATP_BS"/>
</dbReference>
<feature type="signal peptide" evidence="7">
    <location>
        <begin position="1"/>
        <end position="24"/>
    </location>
</feature>
<comment type="caution">
    <text evidence="9">The sequence shown here is derived from an EMBL/GenBank/DDBJ whole genome shotgun (WGS) entry which is preliminary data.</text>
</comment>
<keyword evidence="6" id="KW-0472">Membrane</keyword>
<dbReference type="Gene3D" id="3.30.200.20">
    <property type="entry name" value="Phosphorylase Kinase, domain 1"/>
    <property type="match status" value="1"/>
</dbReference>
<dbReference type="InterPro" id="IPR052059">
    <property type="entry name" value="CR_Ser/Thr_kinase"/>
</dbReference>
<dbReference type="InterPro" id="IPR043891">
    <property type="entry name" value="SPARK"/>
</dbReference>
<gene>
    <name evidence="9" type="ORF">PVK06_041018</name>
</gene>
<evidence type="ECO:0000256" key="1">
    <source>
        <dbReference type="ARBA" id="ARBA00022679"/>
    </source>
</evidence>
<dbReference type="PROSITE" id="PS00107">
    <property type="entry name" value="PROTEIN_KINASE_ATP"/>
    <property type="match status" value="1"/>
</dbReference>
<feature type="transmembrane region" description="Helical" evidence="6">
    <location>
        <begin position="237"/>
        <end position="261"/>
    </location>
</feature>
<dbReference type="EMBL" id="JARKNE010000011">
    <property type="protein sequence ID" value="KAK5786382.1"/>
    <property type="molecule type" value="Genomic_DNA"/>
</dbReference>
<proteinExistence type="predicted"/>
<feature type="domain" description="SPARK" evidence="8">
    <location>
        <begin position="37"/>
        <end position="189"/>
    </location>
</feature>
<feature type="chain" id="PRO_5045239976" description="SPARK domain-containing protein" evidence="7">
    <location>
        <begin position="25"/>
        <end position="433"/>
    </location>
</feature>
<evidence type="ECO:0000256" key="7">
    <source>
        <dbReference type="SAM" id="SignalP"/>
    </source>
</evidence>
<organism evidence="9 10">
    <name type="scientific">Gossypium arboreum</name>
    <name type="common">Tree cotton</name>
    <name type="synonym">Gossypium nanking</name>
    <dbReference type="NCBI Taxonomy" id="29729"/>
    <lineage>
        <taxon>Eukaryota</taxon>
        <taxon>Viridiplantae</taxon>
        <taxon>Streptophyta</taxon>
        <taxon>Embryophyta</taxon>
        <taxon>Tracheophyta</taxon>
        <taxon>Spermatophyta</taxon>
        <taxon>Magnoliopsida</taxon>
        <taxon>eudicotyledons</taxon>
        <taxon>Gunneridae</taxon>
        <taxon>Pentapetalae</taxon>
        <taxon>rosids</taxon>
        <taxon>malvids</taxon>
        <taxon>Malvales</taxon>
        <taxon>Malvaceae</taxon>
        <taxon>Malvoideae</taxon>
        <taxon>Gossypium</taxon>
    </lineage>
</organism>
<evidence type="ECO:0000256" key="3">
    <source>
        <dbReference type="ARBA" id="ARBA00022777"/>
    </source>
</evidence>
<keyword evidence="4 5" id="KW-0067">ATP-binding</keyword>
<evidence type="ECO:0000259" key="8">
    <source>
        <dbReference type="Pfam" id="PF19160"/>
    </source>
</evidence>
<evidence type="ECO:0000256" key="6">
    <source>
        <dbReference type="SAM" id="Phobius"/>
    </source>
</evidence>
<dbReference type="PANTHER" id="PTHR47973">
    <property type="entry name" value="CYSTEINE-RICH RECEPTOR-LIKE PROTEIN KINASE 3"/>
    <property type="match status" value="1"/>
</dbReference>
<dbReference type="SUPFAM" id="SSF56112">
    <property type="entry name" value="Protein kinase-like (PK-like)"/>
    <property type="match status" value="1"/>
</dbReference>
<dbReference type="Pfam" id="PF19160">
    <property type="entry name" value="SPARK"/>
    <property type="match status" value="1"/>
</dbReference>
<evidence type="ECO:0000256" key="5">
    <source>
        <dbReference type="PROSITE-ProRule" id="PRU10141"/>
    </source>
</evidence>
<reference evidence="9 10" key="1">
    <citation type="submission" date="2023-03" db="EMBL/GenBank/DDBJ databases">
        <title>WGS of Gossypium arboreum.</title>
        <authorList>
            <person name="Yu D."/>
        </authorList>
    </citation>
    <scope>NUCLEOTIDE SEQUENCE [LARGE SCALE GENOMIC DNA]</scope>
    <source>
        <tissue evidence="9">Leaf</tissue>
    </source>
</reference>
<keyword evidence="3" id="KW-0418">Kinase</keyword>
<keyword evidence="6" id="KW-0812">Transmembrane</keyword>
<keyword evidence="1" id="KW-0808">Transferase</keyword>
<sequence>MPLSLFPFFALVTILTFLEIGISASYCQNLSNETLGKASCPLNFDILKKLVNKDPASSTFANFSSQCQTILEGLDLVRSEYLRTNEYFVPPPTTCKACWDSYQLLIGEFINGFDIETSCGYNAEWISKPCMDIKSRAQFESLIPTTVLYQLRYYCTQSLDDSFTCELCTRKLLQLRKIYFDGIGSTAGNISACSGYLSMYAAAFINNFGPTDKATAKCLFSIELKPKKSSSSHHRSAIAGATAGSLVGLLGAFSAILILLMRRQRKNVKERSDRVMEKNDSVKDETSLVFGFGLYSRSTGLKKFKIKEIKSATMNFSRENIIGMGGYGNVYKGVLPDGSEVAIKRFKNCSLVGDANFVHEVEVIATDWAWELVEQGRALDVLEQDMAEIGLAEVMEQYVLIAVLCSHPILDVRPTMDQTVKILESGLPVRSSS</sequence>
<keyword evidence="7" id="KW-0732">Signal</keyword>
<dbReference type="Proteomes" id="UP001358586">
    <property type="component" value="Chromosome 11"/>
</dbReference>
<name>A0ABR0N707_GOSAR</name>
<dbReference type="InterPro" id="IPR011009">
    <property type="entry name" value="Kinase-like_dom_sf"/>
</dbReference>
<evidence type="ECO:0000256" key="4">
    <source>
        <dbReference type="ARBA" id="ARBA00022840"/>
    </source>
</evidence>
<accession>A0ABR0N707</accession>